<feature type="region of interest" description="Disordered" evidence="1">
    <location>
        <begin position="110"/>
        <end position="147"/>
    </location>
</feature>
<dbReference type="GO" id="GO:0043531">
    <property type="term" value="F:ADP binding"/>
    <property type="evidence" value="ECO:0007669"/>
    <property type="project" value="InterPro"/>
</dbReference>
<reference evidence="3" key="1">
    <citation type="journal article" date="2023" name="Mol. Phylogenet. Evol.">
        <title>Genome-scale phylogeny and comparative genomics of the fungal order Sordariales.</title>
        <authorList>
            <person name="Hensen N."/>
            <person name="Bonometti L."/>
            <person name="Westerberg I."/>
            <person name="Brannstrom I.O."/>
            <person name="Guillou S."/>
            <person name="Cros-Aarteil S."/>
            <person name="Calhoun S."/>
            <person name="Haridas S."/>
            <person name="Kuo A."/>
            <person name="Mondo S."/>
            <person name="Pangilinan J."/>
            <person name="Riley R."/>
            <person name="LaButti K."/>
            <person name="Andreopoulos B."/>
            <person name="Lipzen A."/>
            <person name="Chen C."/>
            <person name="Yan M."/>
            <person name="Daum C."/>
            <person name="Ng V."/>
            <person name="Clum A."/>
            <person name="Steindorff A."/>
            <person name="Ohm R.A."/>
            <person name="Martin F."/>
            <person name="Silar P."/>
            <person name="Natvig D.O."/>
            <person name="Lalanne C."/>
            <person name="Gautier V."/>
            <person name="Ament-Velasquez S.L."/>
            <person name="Kruys A."/>
            <person name="Hutchinson M.I."/>
            <person name="Powell A.J."/>
            <person name="Barry K."/>
            <person name="Miller A.N."/>
            <person name="Grigoriev I.V."/>
            <person name="Debuchy R."/>
            <person name="Gladieux P."/>
            <person name="Hiltunen Thoren M."/>
            <person name="Johannesson H."/>
        </authorList>
    </citation>
    <scope>NUCLEOTIDE SEQUENCE</scope>
    <source>
        <strain evidence="3">CBS 232.78</strain>
    </source>
</reference>
<gene>
    <name evidence="3" type="ORF">B0H63DRAFT_78658</name>
</gene>
<sequence>MPSNNRAQEVELSRRLRDKAPVAAQFEYCFQASIRLTDALQANKPHWRDLRNHAHDCKDRLRSWGDDSGASSRTIDYALRNSPKVARQTRHLLSDLILILEQAVTAVSPQLPEGDDAYDSKDDNDKAVTDPGAWTDTALDDQDADSGPGEYLEEAIDIVACLVKLLPTLRDPLDEDGVEWVAQTGDGYSAESYIQTATDLFPVAPKTLRERLGKANWRRRQTLQRVRERSKHLVLPGNPTKSLSVPRNHPARSSRLPSSKSSTWAADSDASTSTVTTNYAETVTTITPNSDRNSNSGTSMTDSHHLSLLQRLVPPAPPVDLEKVKHFQCPNCYFELPLTVDSSMTLDEWTDHVFLDLKPYMCTFDNCSHANKTFGVRSEWFQHELNFHRSRILWSCGICRSDDTCRSEFDTQADFITHLRTSHSSLRSENLAPILDSCKRYSQDEPLLQCTLCGDDCISVEELENHLGYHLETFSLVATLDIDSSSSSDDGGTRDDEKVRDYLADLAISGDEAPATEPKTARAPSPSRPAPPDTADPSDVSILDDFGREARRKNVPYFEKVQTFLEKQAVQVPSKPVRSNLPDRIDGFVGRTDDLQAIHDCLDTKGGICTITGRGGIGKTAVATEYVHRFEAEYSYIFWVESDLPGTAQQKYNQIETLLDMAEKPIPDENGRTILVRRCLARIERRWLLVFDNVAQWNDIAQYVPKNLLKTNGSVLITSRSGPLLSGVPNTHHQDGVVLEPWGLDHSREFLLTSIDSKLSKNNLQAHEEYELAEKVVEVGGGLPLAVSMIVGYIKVSKCSLADFLEMWAERASRRRPKKQRRVTASADVDLTIDALWEIGIREVRANCRKLLDVLAFLDPETIPKSLLVGDHDEDYLDFLHADETLRYKRMIHQLSRQRLITIKQVEDGDAYFIHRVLQQKILFDLDDFSFADAFRKAFRLIRKKYPRAYPTQVPITEDMDTCRKYMPHLHSFHQAYQEHFSDHKVAPLGREKLVKLAELFYDAGFYVWGAQTTAYDGLTYLESADQILNDIHFDPDDKLRADIHCMMGLLLLNMGYAERRKGTARLKSALHIREKIYEKDKTYDNDVLYQNAANDYALCLMNQYHFDEAGRMMRNCFERYKVWGPEEENPFENSKFYGNNCIVLLWENQIEKAIWSAERSLKYTETFTGGKRSQYYRRLFLLACILLQKGDVQGALNKHMETLDARLEIHGKHHEFTILSTYAVGAAFHYLGDHEKAIEYIRRCISTARSSRWSKEALGRAQYHLALLYEEQGSEDRDDEIKELKAAAMEVLEEFRHYIPRSIRETGDIMMMFDDMQPTFQGRYTGRTLLPHIQARSKQQQGRDQK</sequence>
<dbReference type="EMBL" id="JAULSW010000010">
    <property type="protein sequence ID" value="KAK3368627.1"/>
    <property type="molecule type" value="Genomic_DNA"/>
</dbReference>
<feature type="domain" description="C2H2-type" evidence="2">
    <location>
        <begin position="450"/>
        <end position="470"/>
    </location>
</feature>
<dbReference type="PANTHER" id="PTHR35391:SF7">
    <property type="entry name" value="C2H2-TYPE DOMAIN-CONTAINING PROTEIN"/>
    <property type="match status" value="1"/>
</dbReference>
<dbReference type="Gene3D" id="1.25.40.10">
    <property type="entry name" value="Tetratricopeptide repeat domain"/>
    <property type="match status" value="1"/>
</dbReference>
<dbReference type="SUPFAM" id="SSF48452">
    <property type="entry name" value="TPR-like"/>
    <property type="match status" value="1"/>
</dbReference>
<dbReference type="InterPro" id="IPR002182">
    <property type="entry name" value="NB-ARC"/>
</dbReference>
<proteinExistence type="predicted"/>
<comment type="caution">
    <text evidence="3">The sequence shown here is derived from an EMBL/GenBank/DDBJ whole genome shotgun (WGS) entry which is preliminary data.</text>
</comment>
<dbReference type="Pfam" id="PF00931">
    <property type="entry name" value="NB-ARC"/>
    <property type="match status" value="1"/>
</dbReference>
<evidence type="ECO:0000313" key="3">
    <source>
        <dbReference type="EMBL" id="KAK3368627.1"/>
    </source>
</evidence>
<dbReference type="PROSITE" id="PS00028">
    <property type="entry name" value="ZINC_FINGER_C2H2_1"/>
    <property type="match status" value="1"/>
</dbReference>
<dbReference type="PANTHER" id="PTHR35391">
    <property type="entry name" value="C2H2-TYPE DOMAIN-CONTAINING PROTEIN-RELATED"/>
    <property type="match status" value="1"/>
</dbReference>
<feature type="region of interest" description="Disordered" evidence="1">
    <location>
        <begin position="219"/>
        <end position="271"/>
    </location>
</feature>
<keyword evidence="4" id="KW-1185">Reference proteome</keyword>
<dbReference type="InterPro" id="IPR056681">
    <property type="entry name" value="DUF7779"/>
</dbReference>
<dbReference type="Gene3D" id="3.40.50.300">
    <property type="entry name" value="P-loop containing nucleotide triphosphate hydrolases"/>
    <property type="match status" value="1"/>
</dbReference>
<protein>
    <submittedName>
        <fullName evidence="3">Nb-arc and tpr domain-containing protein</fullName>
    </submittedName>
</protein>
<dbReference type="InterPro" id="IPR013087">
    <property type="entry name" value="Znf_C2H2_type"/>
</dbReference>
<dbReference type="Proteomes" id="UP001285441">
    <property type="component" value="Unassembled WGS sequence"/>
</dbReference>
<dbReference type="InterPro" id="IPR011990">
    <property type="entry name" value="TPR-like_helical_dom_sf"/>
</dbReference>
<name>A0AAE0K2U4_9PEZI</name>
<evidence type="ECO:0000259" key="2">
    <source>
        <dbReference type="PROSITE" id="PS00028"/>
    </source>
</evidence>
<dbReference type="Pfam" id="PF13424">
    <property type="entry name" value="TPR_12"/>
    <property type="match status" value="1"/>
</dbReference>
<feature type="compositionally biased region" description="Basic and acidic residues" evidence="1">
    <location>
        <begin position="118"/>
        <end position="128"/>
    </location>
</feature>
<dbReference type="SMART" id="SM00355">
    <property type="entry name" value="ZnF_C2H2"/>
    <property type="match status" value="3"/>
</dbReference>
<accession>A0AAE0K2U4</accession>
<dbReference type="PRINTS" id="PR00364">
    <property type="entry name" value="DISEASERSIST"/>
</dbReference>
<dbReference type="InterPro" id="IPR027417">
    <property type="entry name" value="P-loop_NTPase"/>
</dbReference>
<reference evidence="3" key="2">
    <citation type="submission" date="2023-06" db="EMBL/GenBank/DDBJ databases">
        <authorList>
            <consortium name="Lawrence Berkeley National Laboratory"/>
            <person name="Haridas S."/>
            <person name="Hensen N."/>
            <person name="Bonometti L."/>
            <person name="Westerberg I."/>
            <person name="Brannstrom I.O."/>
            <person name="Guillou S."/>
            <person name="Cros-Aarteil S."/>
            <person name="Calhoun S."/>
            <person name="Kuo A."/>
            <person name="Mondo S."/>
            <person name="Pangilinan J."/>
            <person name="Riley R."/>
            <person name="LaButti K."/>
            <person name="Andreopoulos B."/>
            <person name="Lipzen A."/>
            <person name="Chen C."/>
            <person name="Yanf M."/>
            <person name="Daum C."/>
            <person name="Ng V."/>
            <person name="Clum A."/>
            <person name="Steindorff A."/>
            <person name="Ohm R."/>
            <person name="Martin F."/>
            <person name="Silar P."/>
            <person name="Natvig D."/>
            <person name="Lalanne C."/>
            <person name="Gautier V."/>
            <person name="Ament-velasquez S.L."/>
            <person name="Kruys A."/>
            <person name="Hutchinson M.I."/>
            <person name="Powell A.J."/>
            <person name="Barry K."/>
            <person name="Miller A.N."/>
            <person name="Grigoriev I.V."/>
            <person name="Debuchy R."/>
            <person name="Gladieux P."/>
            <person name="Thoren M.H."/>
            <person name="Johannesson H."/>
        </authorList>
    </citation>
    <scope>NUCLEOTIDE SEQUENCE</scope>
    <source>
        <strain evidence="3">CBS 232.78</strain>
    </source>
</reference>
<dbReference type="Pfam" id="PF25000">
    <property type="entry name" value="DUF7779"/>
    <property type="match status" value="1"/>
</dbReference>
<organism evidence="3 4">
    <name type="scientific">Podospora didyma</name>
    <dbReference type="NCBI Taxonomy" id="330526"/>
    <lineage>
        <taxon>Eukaryota</taxon>
        <taxon>Fungi</taxon>
        <taxon>Dikarya</taxon>
        <taxon>Ascomycota</taxon>
        <taxon>Pezizomycotina</taxon>
        <taxon>Sordariomycetes</taxon>
        <taxon>Sordariomycetidae</taxon>
        <taxon>Sordariales</taxon>
        <taxon>Podosporaceae</taxon>
        <taxon>Podospora</taxon>
    </lineage>
</organism>
<feature type="region of interest" description="Disordered" evidence="1">
    <location>
        <begin position="507"/>
        <end position="541"/>
    </location>
</feature>
<evidence type="ECO:0000313" key="4">
    <source>
        <dbReference type="Proteomes" id="UP001285441"/>
    </source>
</evidence>
<feature type="compositionally biased region" description="Low complexity" evidence="1">
    <location>
        <begin position="253"/>
        <end position="271"/>
    </location>
</feature>
<dbReference type="SUPFAM" id="SSF52540">
    <property type="entry name" value="P-loop containing nucleoside triphosphate hydrolases"/>
    <property type="match status" value="1"/>
</dbReference>
<evidence type="ECO:0000256" key="1">
    <source>
        <dbReference type="SAM" id="MobiDB-lite"/>
    </source>
</evidence>
<feature type="compositionally biased region" description="Basic residues" evidence="1">
    <location>
        <begin position="219"/>
        <end position="232"/>
    </location>
</feature>